<dbReference type="OrthoDB" id="9816293at2"/>
<protein>
    <submittedName>
        <fullName evidence="2">DUF454 domain-containing protein</fullName>
    </submittedName>
</protein>
<sequence length="141" mass="14870">MQPPPDRDRDARPSSVVRLGWLAAGWLLVGLGVAGLILPVMPGTVFLILAAACFARGSPRLETWLLEHPRLGPTVKAWRSDGAIPLRGKIAAFAGMSFSAVLIMLSTAPPIAVGATLALIVIGAMYVGTRPSRPMKDSTDD</sequence>
<dbReference type="Proteomes" id="UP000289708">
    <property type="component" value="Unassembled WGS sequence"/>
</dbReference>
<proteinExistence type="predicted"/>
<dbReference type="Pfam" id="PF04304">
    <property type="entry name" value="DUF454"/>
    <property type="match status" value="1"/>
</dbReference>
<comment type="caution">
    <text evidence="2">The sequence shown here is derived from an EMBL/GenBank/DDBJ whole genome shotgun (WGS) entry which is preliminary data.</text>
</comment>
<evidence type="ECO:0000313" key="3">
    <source>
        <dbReference type="Proteomes" id="UP000289708"/>
    </source>
</evidence>
<dbReference type="PIRSF" id="PIRSF016789">
    <property type="entry name" value="DUF454"/>
    <property type="match status" value="1"/>
</dbReference>
<dbReference type="InterPro" id="IPR007401">
    <property type="entry name" value="DUF454"/>
</dbReference>
<dbReference type="PANTHER" id="PTHR35813:SF1">
    <property type="entry name" value="INNER MEMBRANE PROTEIN YBAN"/>
    <property type="match status" value="1"/>
</dbReference>
<accession>A0A4Q0MMP3</accession>
<keyword evidence="3" id="KW-1185">Reference proteome</keyword>
<evidence type="ECO:0000256" key="1">
    <source>
        <dbReference type="SAM" id="Phobius"/>
    </source>
</evidence>
<dbReference type="RefSeq" id="WP_128776020.1">
    <property type="nucleotide sequence ID" value="NZ_RYFI01000002.1"/>
</dbReference>
<reference evidence="2 3" key="1">
    <citation type="submission" date="2018-12" db="EMBL/GenBank/DDBJ databases">
        <title>bacterium Hansschlegelia zhihuaiae S113.</title>
        <authorList>
            <person name="He J."/>
        </authorList>
    </citation>
    <scope>NUCLEOTIDE SEQUENCE [LARGE SCALE GENOMIC DNA]</scope>
    <source>
        <strain evidence="2 3">S 113</strain>
    </source>
</reference>
<keyword evidence="1" id="KW-0472">Membrane</keyword>
<keyword evidence="1" id="KW-0812">Transmembrane</keyword>
<feature type="transmembrane region" description="Helical" evidence="1">
    <location>
        <begin position="111"/>
        <end position="128"/>
    </location>
</feature>
<feature type="transmembrane region" description="Helical" evidence="1">
    <location>
        <begin position="20"/>
        <end position="53"/>
    </location>
</feature>
<evidence type="ECO:0000313" key="2">
    <source>
        <dbReference type="EMBL" id="RXF75030.1"/>
    </source>
</evidence>
<dbReference type="PANTHER" id="PTHR35813">
    <property type="entry name" value="INNER MEMBRANE PROTEIN YBAN"/>
    <property type="match status" value="1"/>
</dbReference>
<organism evidence="2 3">
    <name type="scientific">Hansschlegelia zhihuaiae</name>
    <dbReference type="NCBI Taxonomy" id="405005"/>
    <lineage>
        <taxon>Bacteria</taxon>
        <taxon>Pseudomonadati</taxon>
        <taxon>Pseudomonadota</taxon>
        <taxon>Alphaproteobacteria</taxon>
        <taxon>Hyphomicrobiales</taxon>
        <taxon>Methylopilaceae</taxon>
        <taxon>Hansschlegelia</taxon>
    </lineage>
</organism>
<dbReference type="EMBL" id="RYFI01000002">
    <property type="protein sequence ID" value="RXF75030.1"/>
    <property type="molecule type" value="Genomic_DNA"/>
</dbReference>
<dbReference type="GO" id="GO:0005886">
    <property type="term" value="C:plasma membrane"/>
    <property type="evidence" value="ECO:0007669"/>
    <property type="project" value="TreeGrafter"/>
</dbReference>
<gene>
    <name evidence="2" type="ORF">EK403_02980</name>
</gene>
<dbReference type="AlphaFoldDB" id="A0A4Q0MMP3"/>
<name>A0A4Q0MMP3_9HYPH</name>
<keyword evidence="1" id="KW-1133">Transmembrane helix</keyword>